<organism evidence="3 5">
    <name type="scientific">Limulus polyphemus</name>
    <name type="common">Atlantic horseshoe crab</name>
    <dbReference type="NCBI Taxonomy" id="6850"/>
    <lineage>
        <taxon>Eukaryota</taxon>
        <taxon>Metazoa</taxon>
        <taxon>Ecdysozoa</taxon>
        <taxon>Arthropoda</taxon>
        <taxon>Chelicerata</taxon>
        <taxon>Merostomata</taxon>
        <taxon>Xiphosura</taxon>
        <taxon>Limulidae</taxon>
        <taxon>Limulus</taxon>
    </lineage>
</organism>
<proteinExistence type="predicted"/>
<sequence length="909" mass="100475">MTMSSNLIPILSSSPPPLNEGTFVENDDDEFGDFTAANETNCDASSNNVMSNLTCFQDNHANQPGKPEAHEVGSENNSVSTVGNYNEDEQQFADFSCFSTPEQPKPLNGVIDQNIDPCNQVQSETHHKSDLVSEVNEHHKNQLFSQSDELEKHVDNGCKLLTGVSEFESAMNHDMNSSFEEEPISDVKFVSTICFKTDSISSEKLVLNSDQITSSHSSEALVTLRSEHGERVPSLNSSSDKISTTFHNDQKENNGDSEACKIEQSSSATSSSSVPPLNISDDEDEFFNSDGSTGHSPEIQCCTKPIQESTHVPEEDKSDIQCSLSTSTNSKFISCSAYTWNTQNIISNESCFVGENLHKGITNGQEDVEKDDIPELDLPEVDDFDFGSFTMATANKDIIHDEVGSTPNSYIDHEETKSYSLVLNKNISSKAFEGISDLPDGICALDTGVNEMNIESLQRMEISNLNREEKLCSKSDSVQSFGEKGTECFENSVEIPSTIIINEFPAMKFSNDKYLYDEFQSVQQIMQEESSVGEGNDSESDDFGNFESAKQKLAEPEGFADFENASFSERVEVTSEVLPENSDSNFADFVSSDISSPILNDKNSVIQHGKNNEDFADFESSQSLPCLPTNLLTGMVSSTTKLKEYFTVVFPGKVLEEHVHMKLDQGDHEALFLGDRLSRSHMLWGRLQDIEETPALLYHWGGSRSCQHMLCSLNIDTRNIIPTPPFFQLRNPSIPLFASGLGLLEPTREPVLTDRCHEKLLPAEQPISPEKSSELIPPVQFDWRTSGLINPLESELSSSALLDLDFFSANDAIGENNHTVKTSSLEEEFLGPTPQSPQKLESEPEHQPHLLEKLLSSVKPTTTTVFPSKQATRPPGLSSEAKKVLDKLPDLSFMQAKVLMFPVRSSSVL</sequence>
<accession>A0ABM1T432</accession>
<dbReference type="RefSeq" id="XP_022250638.1">
    <property type="nucleotide sequence ID" value="XM_022394930.1"/>
</dbReference>
<reference evidence="4 5" key="1">
    <citation type="submission" date="2025-05" db="UniProtKB">
        <authorList>
            <consortium name="RefSeq"/>
        </authorList>
    </citation>
    <scope>IDENTIFICATION</scope>
    <source>
        <tissue evidence="4 5">Muscle</tissue>
    </source>
</reference>
<evidence type="ECO:0000259" key="2">
    <source>
        <dbReference type="Pfam" id="PF15045"/>
    </source>
</evidence>
<feature type="compositionally biased region" description="Basic and acidic residues" evidence="1">
    <location>
        <begin position="248"/>
        <end position="261"/>
    </location>
</feature>
<evidence type="ECO:0000313" key="4">
    <source>
        <dbReference type="RefSeq" id="XP_022250637.1"/>
    </source>
</evidence>
<evidence type="ECO:0000256" key="1">
    <source>
        <dbReference type="SAM" id="MobiDB-lite"/>
    </source>
</evidence>
<evidence type="ECO:0000313" key="5">
    <source>
        <dbReference type="RefSeq" id="XP_022250638.1"/>
    </source>
</evidence>
<dbReference type="RefSeq" id="XP_022250637.1">
    <property type="nucleotide sequence ID" value="XM_022394929.1"/>
</dbReference>
<dbReference type="GeneID" id="111087634"/>
<dbReference type="Proteomes" id="UP000694941">
    <property type="component" value="Unplaced"/>
</dbReference>
<feature type="compositionally biased region" description="Low complexity" evidence="1">
    <location>
        <begin position="1"/>
        <end position="13"/>
    </location>
</feature>
<feature type="region of interest" description="Disordered" evidence="1">
    <location>
        <begin position="822"/>
        <end position="847"/>
    </location>
</feature>
<feature type="region of interest" description="Disordered" evidence="1">
    <location>
        <begin position="223"/>
        <end position="300"/>
    </location>
</feature>
<name>A0ABM1T432_LIMPO</name>
<protein>
    <submittedName>
        <fullName evidence="4 5">Aftiphilin-like isoform X1</fullName>
    </submittedName>
</protein>
<evidence type="ECO:0000313" key="3">
    <source>
        <dbReference type="Proteomes" id="UP000694941"/>
    </source>
</evidence>
<gene>
    <name evidence="4 5" type="primary">LOC111087634</name>
</gene>
<dbReference type="PANTHER" id="PTHR16156">
    <property type="entry name" value="AFTIPHILIN A-RELATED"/>
    <property type="match status" value="1"/>
</dbReference>
<dbReference type="PANTHER" id="PTHR16156:SF10">
    <property type="entry name" value="AFTIPHILIN-RELATED"/>
    <property type="match status" value="1"/>
</dbReference>
<feature type="domain" description="Aftiphilin clathrin-binding box" evidence="2">
    <location>
        <begin position="680"/>
        <end position="751"/>
    </location>
</feature>
<feature type="region of interest" description="Disordered" evidence="1">
    <location>
        <begin position="1"/>
        <end position="21"/>
    </location>
</feature>
<feature type="compositionally biased region" description="Polar residues" evidence="1">
    <location>
        <begin position="234"/>
        <end position="247"/>
    </location>
</feature>
<dbReference type="InterPro" id="IPR046359">
    <property type="entry name" value="Aftin-like"/>
</dbReference>
<keyword evidence="3" id="KW-1185">Reference proteome</keyword>
<dbReference type="InterPro" id="IPR029205">
    <property type="entry name" value="Clathrin-bd"/>
</dbReference>
<dbReference type="Pfam" id="PF15045">
    <property type="entry name" value="Clathrin_bdg"/>
    <property type="match status" value="1"/>
</dbReference>